<dbReference type="AlphaFoldDB" id="H0E6M5"/>
<gene>
    <name evidence="2" type="ORF">PAI11_24750</name>
</gene>
<feature type="domain" description="Mce/MlaD" evidence="1">
    <location>
        <begin position="58"/>
        <end position="133"/>
    </location>
</feature>
<dbReference type="EMBL" id="AGUD01000206">
    <property type="protein sequence ID" value="EHN10672.1"/>
    <property type="molecule type" value="Genomic_DNA"/>
</dbReference>
<dbReference type="PANTHER" id="PTHR33371">
    <property type="entry name" value="INTERMEMBRANE PHOSPHOLIPID TRANSPORT SYSTEM BINDING PROTEIN MLAD-RELATED"/>
    <property type="match status" value="1"/>
</dbReference>
<evidence type="ECO:0000313" key="3">
    <source>
        <dbReference type="Proteomes" id="UP000005143"/>
    </source>
</evidence>
<dbReference type="Pfam" id="PF02470">
    <property type="entry name" value="MlaD"/>
    <property type="match status" value="1"/>
</dbReference>
<accession>H0E6M5</accession>
<protein>
    <submittedName>
        <fullName evidence="2">Virulence factor Mce family protein</fullName>
    </submittedName>
</protein>
<evidence type="ECO:0000313" key="2">
    <source>
        <dbReference type="EMBL" id="EHN10672.1"/>
    </source>
</evidence>
<comment type="caution">
    <text evidence="2">The sequence shown here is derived from an EMBL/GenBank/DDBJ whole genome shotgun (WGS) entry which is preliminary data.</text>
</comment>
<dbReference type="RefSeq" id="WP_007575498.1">
    <property type="nucleotide sequence ID" value="NZ_AGUD01000206.1"/>
</dbReference>
<sequence>MSGVRERMSDRLTRDRLRLEAARAFRPLLVVVAALLLGIAAIALLLVRLQVALPGQDRYEIRIAVADAKGVVAGSNEVRISGVVVGKVSKVQLDGRRAVLTARIQPRFAPLYRDARVRLRPKTPLEDMYLNVEDRGSPRAGKLQDGGLLAAGRTRTPVQIGAVLDVFDADVRPRVAQAIDGLGRGLDEHGDDFRAALGELAPFLEAARRLTRETAIRDRQTRRLVSNFAALGEELADRGDQVDALVRHGSSVLGELAASDRPLAALIEELPPTLLRLPRSFAIVRAAADDVDAAIHALRPTARALPGGLRAVERLSPDLRTAAVALRRPLPQLSALARALPRLTSDVADGIARLRPQAPRLDRVTKAIVPCELAVSKFFQWTVSVGKFYGVRGAVLRGDPIVGTNTLAGLIPDLGLTSKPDCAAGGPRK</sequence>
<dbReference type="OrthoDB" id="5242258at2"/>
<dbReference type="InterPro" id="IPR052336">
    <property type="entry name" value="MlaD_Phospholipid_Transporter"/>
</dbReference>
<proteinExistence type="predicted"/>
<keyword evidence="3" id="KW-1185">Reference proteome</keyword>
<dbReference type="PATRIC" id="fig|1097667.3.peg.2457"/>
<organism evidence="2 3">
    <name type="scientific">Patulibacter medicamentivorans</name>
    <dbReference type="NCBI Taxonomy" id="1097667"/>
    <lineage>
        <taxon>Bacteria</taxon>
        <taxon>Bacillati</taxon>
        <taxon>Actinomycetota</taxon>
        <taxon>Thermoleophilia</taxon>
        <taxon>Solirubrobacterales</taxon>
        <taxon>Patulibacteraceae</taxon>
        <taxon>Patulibacter</taxon>
    </lineage>
</organism>
<reference evidence="2 3" key="1">
    <citation type="journal article" date="2013" name="Biodegradation">
        <title>Quantitative proteomic analysis of ibuprofen-degrading Patulibacter sp. strain I11.</title>
        <authorList>
            <person name="Almeida B."/>
            <person name="Kjeldal H."/>
            <person name="Lolas I."/>
            <person name="Knudsen A.D."/>
            <person name="Carvalho G."/>
            <person name="Nielsen K.L."/>
            <person name="Barreto Crespo M.T."/>
            <person name="Stensballe A."/>
            <person name="Nielsen J.L."/>
        </authorList>
    </citation>
    <scope>NUCLEOTIDE SEQUENCE [LARGE SCALE GENOMIC DNA]</scope>
    <source>
        <strain evidence="2 3">I11</strain>
    </source>
</reference>
<dbReference type="Proteomes" id="UP000005143">
    <property type="component" value="Unassembled WGS sequence"/>
</dbReference>
<name>H0E6M5_9ACTN</name>
<dbReference type="PANTHER" id="PTHR33371:SF4">
    <property type="entry name" value="INTERMEMBRANE PHOSPHOLIPID TRANSPORT SYSTEM BINDING PROTEIN MLAD"/>
    <property type="match status" value="1"/>
</dbReference>
<dbReference type="InterPro" id="IPR003399">
    <property type="entry name" value="Mce/MlaD"/>
</dbReference>
<evidence type="ECO:0000259" key="1">
    <source>
        <dbReference type="Pfam" id="PF02470"/>
    </source>
</evidence>